<dbReference type="OrthoDB" id="27823at2759"/>
<keyword evidence="1 2" id="KW-0728">SH3 domain</keyword>
<dbReference type="STRING" id="48709.A0A1D2N0S0"/>
<evidence type="ECO:0000256" key="2">
    <source>
        <dbReference type="PROSITE-ProRule" id="PRU00192"/>
    </source>
</evidence>
<accession>A0A1D2N0S0</accession>
<dbReference type="Gene3D" id="2.30.30.40">
    <property type="entry name" value="SH3 Domains"/>
    <property type="match status" value="2"/>
</dbReference>
<dbReference type="Pfam" id="PF07653">
    <property type="entry name" value="SH3_2"/>
    <property type="match status" value="1"/>
</dbReference>
<evidence type="ECO:0000256" key="3">
    <source>
        <dbReference type="SAM" id="MobiDB-lite"/>
    </source>
</evidence>
<gene>
    <name evidence="5" type="ORF">Ocin01_07823</name>
</gene>
<reference evidence="5 6" key="1">
    <citation type="journal article" date="2016" name="Genome Biol. Evol.">
        <title>Gene Family Evolution Reflects Adaptation to Soil Environmental Stressors in the Genome of the Collembolan Orchesella cincta.</title>
        <authorList>
            <person name="Faddeeva-Vakhrusheva A."/>
            <person name="Derks M.F."/>
            <person name="Anvar S.Y."/>
            <person name="Agamennone V."/>
            <person name="Suring W."/>
            <person name="Smit S."/>
            <person name="van Straalen N.M."/>
            <person name="Roelofs D."/>
        </authorList>
    </citation>
    <scope>NUCLEOTIDE SEQUENCE [LARGE SCALE GENOMIC DNA]</scope>
    <source>
        <tissue evidence="5">Mixed pool</tissue>
    </source>
</reference>
<dbReference type="PANTHER" id="PTHR14167">
    <property type="entry name" value="SH3 DOMAIN-CONTAINING"/>
    <property type="match status" value="1"/>
</dbReference>
<evidence type="ECO:0000256" key="1">
    <source>
        <dbReference type="ARBA" id="ARBA00022443"/>
    </source>
</evidence>
<organism evidence="5 6">
    <name type="scientific">Orchesella cincta</name>
    <name type="common">Springtail</name>
    <name type="synonym">Podura cincta</name>
    <dbReference type="NCBI Taxonomy" id="48709"/>
    <lineage>
        <taxon>Eukaryota</taxon>
        <taxon>Metazoa</taxon>
        <taxon>Ecdysozoa</taxon>
        <taxon>Arthropoda</taxon>
        <taxon>Hexapoda</taxon>
        <taxon>Collembola</taxon>
        <taxon>Entomobryomorpha</taxon>
        <taxon>Entomobryoidea</taxon>
        <taxon>Orchesellidae</taxon>
        <taxon>Orchesellinae</taxon>
        <taxon>Orchesella</taxon>
    </lineage>
</organism>
<dbReference type="AlphaFoldDB" id="A0A1D2N0S0"/>
<feature type="region of interest" description="Disordered" evidence="3">
    <location>
        <begin position="142"/>
        <end position="168"/>
    </location>
</feature>
<name>A0A1D2N0S0_ORCCI</name>
<dbReference type="SUPFAM" id="SSF50044">
    <property type="entry name" value="SH3-domain"/>
    <property type="match status" value="2"/>
</dbReference>
<feature type="compositionally biased region" description="Low complexity" evidence="3">
    <location>
        <begin position="212"/>
        <end position="227"/>
    </location>
</feature>
<dbReference type="PROSITE" id="PS50002">
    <property type="entry name" value="SH3"/>
    <property type="match status" value="2"/>
</dbReference>
<feature type="compositionally biased region" description="Polar residues" evidence="3">
    <location>
        <begin position="142"/>
        <end position="156"/>
    </location>
</feature>
<keyword evidence="6" id="KW-1185">Reference proteome</keyword>
<proteinExistence type="predicted"/>
<evidence type="ECO:0000259" key="4">
    <source>
        <dbReference type="PROSITE" id="PS50002"/>
    </source>
</evidence>
<dbReference type="InterPro" id="IPR001452">
    <property type="entry name" value="SH3_domain"/>
</dbReference>
<dbReference type="PANTHER" id="PTHR14167:SF48">
    <property type="entry name" value="SH3 DOMAIN-CONTAINING PROTEIN 19"/>
    <property type="match status" value="1"/>
</dbReference>
<feature type="compositionally biased region" description="Polar residues" evidence="3">
    <location>
        <begin position="75"/>
        <end position="85"/>
    </location>
</feature>
<feature type="compositionally biased region" description="Polar residues" evidence="3">
    <location>
        <begin position="300"/>
        <end position="318"/>
    </location>
</feature>
<sequence>MIPRNGGTGARPTSIRPSIKKKPPPPRPPQPKINRLQSSMSFNTAQDLTSAQNHGVATRPAGKDLIDFHTPPGSPSSGRRNTVSNISVAKKDPNDWCYRVGASIFYIKSPLKNSVPDVPVQNPFSPPRPSNPSVPTNINSAWSPIHTSSTQKSTWESVPPPTTNQAASTLTSTAPVSGVVQNAPFQNTSSLDNNNTIKSNYQQSAWIPAGVSSSSNASSNRSSASLSDAGGYNKPRYGNVPAAVHKELSATLSSGSGTGSGLKPKAPTIIRPATKLTSQISKEPVATSNLVNNIVSSFENSVTSEQPTGNGSNGSEPVQRNYYDVPPDEDEFDDEDDDPTDSSFMSPPMPSEPAPVLHLENAASMDYPDTYSDTGQSAYALALYDLQPQVEGDIPLQTGDLVYLLRRIDDNWYYGSCGGVEGMVPSNFLNVMVPLEDIEEETQIQTEPETEQGVYTVAEFEFPAETDSDLSLKVGDMVKVLGRINEDWLYGEIDGSKGQFPAAFVQPILQDLPVITI</sequence>
<evidence type="ECO:0000313" key="5">
    <source>
        <dbReference type="EMBL" id="ODM98862.1"/>
    </source>
</evidence>
<feature type="domain" description="SH3" evidence="4">
    <location>
        <begin position="451"/>
        <end position="510"/>
    </location>
</feature>
<dbReference type="CDD" id="cd00174">
    <property type="entry name" value="SH3"/>
    <property type="match status" value="1"/>
</dbReference>
<dbReference type="EMBL" id="LJIJ01000316">
    <property type="protein sequence ID" value="ODM98862.1"/>
    <property type="molecule type" value="Genomic_DNA"/>
</dbReference>
<dbReference type="InterPro" id="IPR036028">
    <property type="entry name" value="SH3-like_dom_sf"/>
</dbReference>
<feature type="compositionally biased region" description="Polar residues" evidence="3">
    <location>
        <begin position="35"/>
        <end position="55"/>
    </location>
</feature>
<feature type="domain" description="SH3" evidence="4">
    <location>
        <begin position="375"/>
        <end position="434"/>
    </location>
</feature>
<protein>
    <submittedName>
        <fullName evidence="5">SH3 domain-containing protein 19</fullName>
    </submittedName>
</protein>
<feature type="region of interest" description="Disordered" evidence="3">
    <location>
        <begin position="210"/>
        <end position="233"/>
    </location>
</feature>
<comment type="caution">
    <text evidence="5">The sequence shown here is derived from an EMBL/GenBank/DDBJ whole genome shotgun (WGS) entry which is preliminary data.</text>
</comment>
<feature type="region of interest" description="Disordered" evidence="3">
    <location>
        <begin position="1"/>
        <end position="85"/>
    </location>
</feature>
<dbReference type="SMART" id="SM00326">
    <property type="entry name" value="SH3"/>
    <property type="match status" value="2"/>
</dbReference>
<dbReference type="OMA" id="TNINSAW"/>
<evidence type="ECO:0000313" key="6">
    <source>
        <dbReference type="Proteomes" id="UP000094527"/>
    </source>
</evidence>
<dbReference type="Proteomes" id="UP000094527">
    <property type="component" value="Unassembled WGS sequence"/>
</dbReference>
<feature type="region of interest" description="Disordered" evidence="3">
    <location>
        <begin position="300"/>
        <end position="355"/>
    </location>
</feature>
<dbReference type="Pfam" id="PF00018">
    <property type="entry name" value="SH3_1"/>
    <property type="match status" value="1"/>
</dbReference>
<dbReference type="InterPro" id="IPR050384">
    <property type="entry name" value="Endophilin_SH3RF"/>
</dbReference>
<feature type="compositionally biased region" description="Acidic residues" evidence="3">
    <location>
        <begin position="326"/>
        <end position="340"/>
    </location>
</feature>